<dbReference type="EMBL" id="CP003875">
    <property type="protein sequence ID" value="AFU19498.1"/>
    <property type="molecule type" value="Genomic_DNA"/>
</dbReference>
<keyword evidence="4 10" id="KW-1003">Cell membrane</keyword>
<dbReference type="GO" id="GO:0031992">
    <property type="term" value="F:energy transducer activity"/>
    <property type="evidence" value="ECO:0007669"/>
    <property type="project" value="InterPro"/>
</dbReference>
<feature type="transmembrane region" description="Helical" evidence="10">
    <location>
        <begin position="7"/>
        <end position="28"/>
    </location>
</feature>
<dbReference type="GO" id="GO:0030288">
    <property type="term" value="C:outer membrane-bounded periplasmic space"/>
    <property type="evidence" value="ECO:0007669"/>
    <property type="project" value="InterPro"/>
</dbReference>
<evidence type="ECO:0000256" key="2">
    <source>
        <dbReference type="ARBA" id="ARBA00006555"/>
    </source>
</evidence>
<organism evidence="13 14">
    <name type="scientific">Actinobacillus suis H91-0380</name>
    <dbReference type="NCBI Taxonomy" id="696748"/>
    <lineage>
        <taxon>Bacteria</taxon>
        <taxon>Pseudomonadati</taxon>
        <taxon>Pseudomonadota</taxon>
        <taxon>Gammaproteobacteria</taxon>
        <taxon>Pasteurellales</taxon>
        <taxon>Pasteurellaceae</taxon>
        <taxon>Actinobacillus</taxon>
    </lineage>
</organism>
<comment type="similarity">
    <text evidence="2 10">Belongs to the TonB family.</text>
</comment>
<dbReference type="HOGENOM" id="CLU_917659_0_0_6"/>
<comment type="function">
    <text evidence="10">Interacts with outer membrane receptor proteins that carry out high-affinity binding and energy dependent uptake into the periplasmic space of specific substrates. It could act to transduce energy from the cytoplasmic membrane to specific energy-requiring processes in the outer membrane, resulting in the release into the periplasm of ligands bound by these outer membrane proteins.</text>
</comment>
<evidence type="ECO:0000256" key="6">
    <source>
        <dbReference type="ARBA" id="ARBA00022692"/>
    </source>
</evidence>
<comment type="subcellular location">
    <subcellularLocation>
        <location evidence="1 10">Cell inner membrane</location>
        <topology evidence="1 10">Single-pass membrane protein</topology>
        <orientation evidence="1 10">Periplasmic side</orientation>
    </subcellularLocation>
</comment>
<dbReference type="Gene3D" id="3.30.1150.10">
    <property type="match status" value="1"/>
</dbReference>
<evidence type="ECO:0000313" key="14">
    <source>
        <dbReference type="Proteomes" id="UP000006303"/>
    </source>
</evidence>
<dbReference type="RefSeq" id="WP_014992063.1">
    <property type="nucleotide sequence ID" value="NC_018690.1"/>
</dbReference>
<evidence type="ECO:0000256" key="4">
    <source>
        <dbReference type="ARBA" id="ARBA00022475"/>
    </source>
</evidence>
<gene>
    <name evidence="13" type="ORF">ASU2_06800</name>
</gene>
<keyword evidence="6 10" id="KW-0812">Transmembrane</keyword>
<proteinExistence type="inferred from homology"/>
<dbReference type="PANTHER" id="PTHR33446">
    <property type="entry name" value="PROTEIN TONB-RELATED"/>
    <property type="match status" value="1"/>
</dbReference>
<evidence type="ECO:0000256" key="8">
    <source>
        <dbReference type="ARBA" id="ARBA00022989"/>
    </source>
</evidence>
<protein>
    <recommendedName>
        <fullName evidence="10">Protein TonB</fullName>
    </recommendedName>
</protein>
<dbReference type="PROSITE" id="PS52015">
    <property type="entry name" value="TONB_CTD"/>
    <property type="match status" value="1"/>
</dbReference>
<accession>K0G5X8</accession>
<feature type="region of interest" description="Disordered" evidence="11">
    <location>
        <begin position="152"/>
        <end position="189"/>
    </location>
</feature>
<dbReference type="InterPro" id="IPR006260">
    <property type="entry name" value="TonB/TolA_C"/>
</dbReference>
<dbReference type="PANTHER" id="PTHR33446:SF2">
    <property type="entry name" value="PROTEIN TONB"/>
    <property type="match status" value="1"/>
</dbReference>
<dbReference type="GO" id="GO:0015031">
    <property type="term" value="P:protein transport"/>
    <property type="evidence" value="ECO:0007669"/>
    <property type="project" value="UniProtKB-UniRule"/>
</dbReference>
<dbReference type="AlphaFoldDB" id="K0G5X8"/>
<evidence type="ECO:0000256" key="11">
    <source>
        <dbReference type="SAM" id="MobiDB-lite"/>
    </source>
</evidence>
<dbReference type="OrthoDB" id="9115347at2"/>
<evidence type="ECO:0000256" key="7">
    <source>
        <dbReference type="ARBA" id="ARBA00022927"/>
    </source>
</evidence>
<dbReference type="InterPro" id="IPR037682">
    <property type="entry name" value="TonB_C"/>
</dbReference>
<keyword evidence="3 10" id="KW-0813">Transport</keyword>
<reference evidence="13 14" key="1">
    <citation type="journal article" date="2012" name="J. Bacteriol.">
        <title>Complete Genome Sequence of Actinobacillus suis H91-0380, a Virulent Serotype O2 Strain.</title>
        <authorList>
            <person name="Macinnes J.I."/>
            <person name="Mackinnon J."/>
            <person name="Bujold A.R."/>
            <person name="Ziebell K."/>
            <person name="Kropinski A.M."/>
            <person name="Nash J.H."/>
        </authorList>
    </citation>
    <scope>NUCLEOTIDE SEQUENCE [LARGE SCALE GENOMIC DNA]</scope>
    <source>
        <strain evidence="13 14">H91-0380</strain>
    </source>
</reference>
<dbReference type="GO" id="GO:0015891">
    <property type="term" value="P:siderophore transport"/>
    <property type="evidence" value="ECO:0007669"/>
    <property type="project" value="InterPro"/>
</dbReference>
<evidence type="ECO:0000256" key="3">
    <source>
        <dbReference type="ARBA" id="ARBA00022448"/>
    </source>
</evidence>
<dbReference type="GO" id="GO:0098797">
    <property type="term" value="C:plasma membrane protein complex"/>
    <property type="evidence" value="ECO:0007669"/>
    <property type="project" value="TreeGrafter"/>
</dbReference>
<feature type="compositionally biased region" description="Basic and acidic residues" evidence="11">
    <location>
        <begin position="92"/>
        <end position="133"/>
    </location>
</feature>
<evidence type="ECO:0000256" key="1">
    <source>
        <dbReference type="ARBA" id="ARBA00004383"/>
    </source>
</evidence>
<dbReference type="InterPro" id="IPR051045">
    <property type="entry name" value="TonB-dependent_transducer"/>
</dbReference>
<keyword evidence="10" id="KW-0735">Signal-anchor</keyword>
<dbReference type="Proteomes" id="UP000006303">
    <property type="component" value="Chromosome"/>
</dbReference>
<keyword evidence="8 10" id="KW-1133">Transmembrane helix</keyword>
<evidence type="ECO:0000256" key="10">
    <source>
        <dbReference type="RuleBase" id="RU362123"/>
    </source>
</evidence>
<evidence type="ECO:0000256" key="9">
    <source>
        <dbReference type="ARBA" id="ARBA00023136"/>
    </source>
</evidence>
<dbReference type="PATRIC" id="fig|696748.4.peg.1380"/>
<evidence type="ECO:0000313" key="13">
    <source>
        <dbReference type="EMBL" id="AFU19498.1"/>
    </source>
</evidence>
<evidence type="ECO:0000256" key="5">
    <source>
        <dbReference type="ARBA" id="ARBA00022519"/>
    </source>
</evidence>
<feature type="compositionally biased region" description="Low complexity" evidence="11">
    <location>
        <begin position="155"/>
        <end position="176"/>
    </location>
</feature>
<feature type="domain" description="TonB C-terminal" evidence="12">
    <location>
        <begin position="194"/>
        <end position="281"/>
    </location>
</feature>
<keyword evidence="9 10" id="KW-0472">Membrane</keyword>
<dbReference type="InterPro" id="IPR003538">
    <property type="entry name" value="TonB"/>
</dbReference>
<dbReference type="eggNOG" id="COG0810">
    <property type="taxonomic scope" value="Bacteria"/>
</dbReference>
<dbReference type="SUPFAM" id="SSF74653">
    <property type="entry name" value="TolA/TonB C-terminal domain"/>
    <property type="match status" value="1"/>
</dbReference>
<keyword evidence="7 10" id="KW-0653">Protein transport</keyword>
<evidence type="ECO:0000259" key="12">
    <source>
        <dbReference type="PROSITE" id="PS52015"/>
    </source>
</evidence>
<sequence>MKKKHSRIGLISSIVIHTFVFAGFISIVKSSHSDGQPEDNVMSMELVAALLEQPQVAVAEEQPTQAEPEKQQAEPEPEPEAEPIPEPKPQPKPKEKPKEKPKPKEQPKPKEKEKPKKEKAKDKPIKALEKGPEAKQGIVAKAIPNAVQGTQARAGIPNGKPNGNPNGTSANGSQNGAAGGSGSGSNGSEIGAYKAALQRALQRRANNAYPAREKMMRKTGVVTIGFTVSSSGDLTNVKVLNSSGNSNLDNAAVKAAQSTKVSPPPAGFPSSVTVPVKFSIE</sequence>
<dbReference type="GO" id="GO:0055085">
    <property type="term" value="P:transmembrane transport"/>
    <property type="evidence" value="ECO:0007669"/>
    <property type="project" value="InterPro"/>
</dbReference>
<feature type="region of interest" description="Disordered" evidence="11">
    <location>
        <begin position="54"/>
        <end position="136"/>
    </location>
</feature>
<dbReference type="NCBIfam" id="TIGR01352">
    <property type="entry name" value="tonB_Cterm"/>
    <property type="match status" value="1"/>
</dbReference>
<dbReference type="Pfam" id="PF03544">
    <property type="entry name" value="TonB_C"/>
    <property type="match status" value="1"/>
</dbReference>
<dbReference type="PRINTS" id="PR01374">
    <property type="entry name" value="TONBPROTEIN"/>
</dbReference>
<name>K0G5X8_ACTSU</name>
<dbReference type="KEGG" id="asi:ASU2_06800"/>
<keyword evidence="5 10" id="KW-0997">Cell inner membrane</keyword>